<comment type="subcellular location">
    <subcellularLocation>
        <location evidence="2">Membrane</location>
        <topology evidence="2">Multi-pass membrane protein</topology>
    </subcellularLocation>
</comment>
<evidence type="ECO:0000313" key="19">
    <source>
        <dbReference type="Proteomes" id="UP000509597"/>
    </source>
</evidence>
<dbReference type="GO" id="GO:0005524">
    <property type="term" value="F:ATP binding"/>
    <property type="evidence" value="ECO:0007669"/>
    <property type="project" value="UniProtKB-KW"/>
</dbReference>
<proteinExistence type="predicted"/>
<dbReference type="Gene3D" id="1.10.287.130">
    <property type="match status" value="1"/>
</dbReference>
<keyword evidence="12 14" id="KW-0472">Membrane</keyword>
<evidence type="ECO:0000259" key="15">
    <source>
        <dbReference type="PROSITE" id="PS50109"/>
    </source>
</evidence>
<dbReference type="EMBL" id="CP058627">
    <property type="protein sequence ID" value="QLG87197.1"/>
    <property type="molecule type" value="Genomic_DNA"/>
</dbReference>
<keyword evidence="7" id="KW-0547">Nucleotide-binding</keyword>
<dbReference type="CDD" id="cd00082">
    <property type="entry name" value="HisKA"/>
    <property type="match status" value="1"/>
</dbReference>
<dbReference type="GO" id="GO:0000155">
    <property type="term" value="F:phosphorelay sensor kinase activity"/>
    <property type="evidence" value="ECO:0007669"/>
    <property type="project" value="InterPro"/>
</dbReference>
<dbReference type="SMART" id="SM00388">
    <property type="entry name" value="HisKA"/>
    <property type="match status" value="1"/>
</dbReference>
<dbReference type="InterPro" id="IPR050351">
    <property type="entry name" value="BphY/WalK/GraS-like"/>
</dbReference>
<evidence type="ECO:0000256" key="4">
    <source>
        <dbReference type="ARBA" id="ARBA00022553"/>
    </source>
</evidence>
<dbReference type="Proteomes" id="UP000509597">
    <property type="component" value="Chromosome"/>
</dbReference>
<keyword evidence="11" id="KW-0902">Two-component regulatory system</keyword>
<keyword evidence="8" id="KW-0418">Kinase</keyword>
<dbReference type="NCBIfam" id="TIGR00229">
    <property type="entry name" value="sensory_box"/>
    <property type="match status" value="1"/>
</dbReference>
<evidence type="ECO:0000259" key="16">
    <source>
        <dbReference type="PROSITE" id="PS50112"/>
    </source>
</evidence>
<evidence type="ECO:0000256" key="9">
    <source>
        <dbReference type="ARBA" id="ARBA00022840"/>
    </source>
</evidence>
<dbReference type="InterPro" id="IPR005467">
    <property type="entry name" value="His_kinase_dom"/>
</dbReference>
<dbReference type="SUPFAM" id="SSF55874">
    <property type="entry name" value="ATPase domain of HSP90 chaperone/DNA topoisomerase II/histidine kinase"/>
    <property type="match status" value="1"/>
</dbReference>
<evidence type="ECO:0000256" key="8">
    <source>
        <dbReference type="ARBA" id="ARBA00022777"/>
    </source>
</evidence>
<feature type="domain" description="PAS" evidence="16">
    <location>
        <begin position="295"/>
        <end position="367"/>
    </location>
</feature>
<dbReference type="Pfam" id="PF02518">
    <property type="entry name" value="HATPase_c"/>
    <property type="match status" value="1"/>
</dbReference>
<evidence type="ECO:0000256" key="3">
    <source>
        <dbReference type="ARBA" id="ARBA00012438"/>
    </source>
</evidence>
<dbReference type="Gene3D" id="3.30.450.20">
    <property type="entry name" value="PAS domain"/>
    <property type="match status" value="2"/>
</dbReference>
<dbReference type="GO" id="GO:0016020">
    <property type="term" value="C:membrane"/>
    <property type="evidence" value="ECO:0007669"/>
    <property type="project" value="UniProtKB-SubCell"/>
</dbReference>
<feature type="transmembrane region" description="Helical" evidence="14">
    <location>
        <begin position="21"/>
        <end position="40"/>
    </location>
</feature>
<dbReference type="InterPro" id="IPR000014">
    <property type="entry name" value="PAS"/>
</dbReference>
<dbReference type="PROSITE" id="PS50112">
    <property type="entry name" value="PAS"/>
    <property type="match status" value="1"/>
</dbReference>
<dbReference type="PRINTS" id="PR00344">
    <property type="entry name" value="BCTRLSENSOR"/>
</dbReference>
<evidence type="ECO:0000256" key="1">
    <source>
        <dbReference type="ARBA" id="ARBA00000085"/>
    </source>
</evidence>
<evidence type="ECO:0000256" key="2">
    <source>
        <dbReference type="ARBA" id="ARBA00004141"/>
    </source>
</evidence>
<dbReference type="RefSeq" id="WP_179357281.1">
    <property type="nucleotide sequence ID" value="NZ_CP058627.1"/>
</dbReference>
<gene>
    <name evidence="18" type="ORF">HQ393_02445</name>
</gene>
<protein>
    <recommendedName>
        <fullName evidence="3">histidine kinase</fullName>
        <ecNumber evidence="3">2.7.13.3</ecNumber>
    </recommendedName>
</protein>
<dbReference type="PANTHER" id="PTHR42878">
    <property type="entry name" value="TWO-COMPONENT HISTIDINE KINASE"/>
    <property type="match status" value="1"/>
</dbReference>
<dbReference type="GO" id="GO:0007234">
    <property type="term" value="P:osmosensory signaling via phosphorelay pathway"/>
    <property type="evidence" value="ECO:0007669"/>
    <property type="project" value="TreeGrafter"/>
</dbReference>
<dbReference type="InterPro" id="IPR004358">
    <property type="entry name" value="Sig_transdc_His_kin-like_C"/>
</dbReference>
<dbReference type="PROSITE" id="PS50113">
    <property type="entry name" value="PAC"/>
    <property type="match status" value="1"/>
</dbReference>
<sequence>MISVRKLFVRFNARWHRQWPWWMAYGLVLLLITALGFYVWQTMRNEQHVREAAFAQDLLWQEQELRVRLQSNQNVLENLAYALAADAIGINDFRARADSLMKGNPEILAVEWVDASGLYRGGMPIHSGRPEFLPQLTEPQFIEALDGVATLGYPIFSNVIERKEPLMIQLVPIFRGTAFRGAVLATYSLAGILQQRVPWWLVQRYQLQLVDSQNRVLAPSEFHAKLDGDNVREVAFGNVGSGVRLLAKPVGAGHQPSNWGLFALLLVLLGLLTWSLQLLRLRMQERQLAEAALRDEILFRTAMENSLLTGLRATDTSGRLIYANPAFAQMVGWSLEELQGLKPPLPFWAPEALDECAKAYEAILSGNNPASGFELRYMRKNGERFDVRLYSSRLIDSKGEHRGWMASINDITEIKREREALQQSRQQLRTVLEGLEAAVCVSDVASGSVLYRNRQHLKRFPIPQTEGEHCWVSWRRSHGYQPGSYEFDDVDLITGRQYQIEQRRIDWLGGRGALLEICSDITEQRQAEEEARLRNERLQHTARLVNMGELASSLAHELNQPLAAIASYSTACETMLYKPNPPIGKVQETLVKMTEQARRAGQIIRGIRQLVVKRTSQQAPCSFAELVDVVLPLLTPLAQKTKVKIEVNLPQPCPNVMGDAVLLEQVLFNLLKNGLEAMADTPESARAIAIHALQSHGDLEVRVIDRGCGLADLTQLFQPFYTTKGEGMGMGLNICRSVIEQHKGRLWAEANPGGGTQMCFRLPTIKTDEIILESRT</sequence>
<evidence type="ECO:0000259" key="17">
    <source>
        <dbReference type="PROSITE" id="PS50113"/>
    </source>
</evidence>
<evidence type="ECO:0000313" key="18">
    <source>
        <dbReference type="EMBL" id="QLG87197.1"/>
    </source>
</evidence>
<feature type="coiled-coil region" evidence="13">
    <location>
        <begin position="411"/>
        <end position="438"/>
    </location>
</feature>
<name>A0A7H9BF47_9NEIS</name>
<dbReference type="SUPFAM" id="SSF47384">
    <property type="entry name" value="Homodimeric domain of signal transducing histidine kinase"/>
    <property type="match status" value="1"/>
</dbReference>
<dbReference type="SMART" id="SM00387">
    <property type="entry name" value="HATPase_c"/>
    <property type="match status" value="1"/>
</dbReference>
<evidence type="ECO:0000256" key="11">
    <source>
        <dbReference type="ARBA" id="ARBA00023012"/>
    </source>
</evidence>
<dbReference type="Gene3D" id="3.30.565.10">
    <property type="entry name" value="Histidine kinase-like ATPase, C-terminal domain"/>
    <property type="match status" value="1"/>
</dbReference>
<dbReference type="InterPro" id="IPR003594">
    <property type="entry name" value="HATPase_dom"/>
</dbReference>
<evidence type="ECO:0000256" key="14">
    <source>
        <dbReference type="SAM" id="Phobius"/>
    </source>
</evidence>
<accession>A0A7H9BF47</accession>
<feature type="domain" description="Histidine kinase" evidence="15">
    <location>
        <begin position="553"/>
        <end position="766"/>
    </location>
</feature>
<dbReference type="Pfam" id="PF00512">
    <property type="entry name" value="HisKA"/>
    <property type="match status" value="1"/>
</dbReference>
<evidence type="ECO:0000256" key="10">
    <source>
        <dbReference type="ARBA" id="ARBA00022989"/>
    </source>
</evidence>
<dbReference type="Pfam" id="PF13426">
    <property type="entry name" value="PAS_9"/>
    <property type="match status" value="1"/>
</dbReference>
<dbReference type="AlphaFoldDB" id="A0A7H9BF47"/>
<evidence type="ECO:0000256" key="12">
    <source>
        <dbReference type="ARBA" id="ARBA00023136"/>
    </source>
</evidence>
<dbReference type="InterPro" id="IPR001610">
    <property type="entry name" value="PAC"/>
</dbReference>
<dbReference type="InterPro" id="IPR000700">
    <property type="entry name" value="PAS-assoc_C"/>
</dbReference>
<dbReference type="SMART" id="SM00086">
    <property type="entry name" value="PAC"/>
    <property type="match status" value="1"/>
</dbReference>
<keyword evidence="10 14" id="KW-1133">Transmembrane helix</keyword>
<evidence type="ECO:0000256" key="6">
    <source>
        <dbReference type="ARBA" id="ARBA00022692"/>
    </source>
</evidence>
<keyword evidence="6 14" id="KW-0812">Transmembrane</keyword>
<keyword evidence="9" id="KW-0067">ATP-binding</keyword>
<dbReference type="InterPro" id="IPR035965">
    <property type="entry name" value="PAS-like_dom_sf"/>
</dbReference>
<dbReference type="EC" id="2.7.13.3" evidence="3"/>
<reference evidence="18 19" key="1">
    <citation type="submission" date="2020-07" db="EMBL/GenBank/DDBJ databases">
        <title>Complete genome sequence of Chitinibacter sp. 2T18.</title>
        <authorList>
            <person name="Bae J.-W."/>
            <person name="Choi J.-W."/>
        </authorList>
    </citation>
    <scope>NUCLEOTIDE SEQUENCE [LARGE SCALE GENOMIC DNA]</scope>
    <source>
        <strain evidence="18 19">2T18</strain>
    </source>
</reference>
<dbReference type="CDD" id="cd18773">
    <property type="entry name" value="PDC1_HK_sensor"/>
    <property type="match status" value="1"/>
</dbReference>
<dbReference type="InterPro" id="IPR003661">
    <property type="entry name" value="HisK_dim/P_dom"/>
</dbReference>
<dbReference type="GO" id="GO:0030295">
    <property type="term" value="F:protein kinase activator activity"/>
    <property type="evidence" value="ECO:0007669"/>
    <property type="project" value="TreeGrafter"/>
</dbReference>
<dbReference type="GO" id="GO:0000156">
    <property type="term" value="F:phosphorelay response regulator activity"/>
    <property type="evidence" value="ECO:0007669"/>
    <property type="project" value="TreeGrafter"/>
</dbReference>
<evidence type="ECO:0000256" key="13">
    <source>
        <dbReference type="SAM" id="Coils"/>
    </source>
</evidence>
<keyword evidence="4" id="KW-0597">Phosphoprotein</keyword>
<organism evidence="18 19">
    <name type="scientific">Chitinibacter bivalviorum</name>
    <dbReference type="NCBI Taxonomy" id="2739434"/>
    <lineage>
        <taxon>Bacteria</taxon>
        <taxon>Pseudomonadati</taxon>
        <taxon>Pseudomonadota</taxon>
        <taxon>Betaproteobacteria</taxon>
        <taxon>Neisseriales</taxon>
        <taxon>Chitinibacteraceae</taxon>
        <taxon>Chitinibacter</taxon>
    </lineage>
</organism>
<keyword evidence="13" id="KW-0175">Coiled coil</keyword>
<comment type="catalytic activity">
    <reaction evidence="1">
        <text>ATP + protein L-histidine = ADP + protein N-phospho-L-histidine.</text>
        <dbReference type="EC" id="2.7.13.3"/>
    </reaction>
</comment>
<dbReference type="SUPFAM" id="SSF55785">
    <property type="entry name" value="PYP-like sensor domain (PAS domain)"/>
    <property type="match status" value="2"/>
</dbReference>
<evidence type="ECO:0000256" key="7">
    <source>
        <dbReference type="ARBA" id="ARBA00022741"/>
    </source>
</evidence>
<feature type="domain" description="PAC" evidence="17">
    <location>
        <begin position="371"/>
        <end position="423"/>
    </location>
</feature>
<dbReference type="InterPro" id="IPR036097">
    <property type="entry name" value="HisK_dim/P_sf"/>
</dbReference>
<evidence type="ECO:0000256" key="5">
    <source>
        <dbReference type="ARBA" id="ARBA00022679"/>
    </source>
</evidence>
<dbReference type="PANTHER" id="PTHR42878:SF7">
    <property type="entry name" value="SENSOR HISTIDINE KINASE GLRK"/>
    <property type="match status" value="1"/>
</dbReference>
<dbReference type="KEGG" id="chiz:HQ393_02445"/>
<dbReference type="CDD" id="cd00130">
    <property type="entry name" value="PAS"/>
    <property type="match status" value="1"/>
</dbReference>
<dbReference type="SMART" id="SM00091">
    <property type="entry name" value="PAS"/>
    <property type="match status" value="1"/>
</dbReference>
<keyword evidence="5" id="KW-0808">Transferase</keyword>
<dbReference type="PROSITE" id="PS50109">
    <property type="entry name" value="HIS_KIN"/>
    <property type="match status" value="1"/>
</dbReference>
<dbReference type="InterPro" id="IPR036890">
    <property type="entry name" value="HATPase_C_sf"/>
</dbReference>
<keyword evidence="19" id="KW-1185">Reference proteome</keyword>